<evidence type="ECO:0000259" key="7">
    <source>
        <dbReference type="PROSITE" id="PS51194"/>
    </source>
</evidence>
<evidence type="ECO:0000313" key="9">
    <source>
        <dbReference type="Proteomes" id="UP000038040"/>
    </source>
</evidence>
<dbReference type="PROSITE" id="PS51192">
    <property type="entry name" value="HELICASE_ATP_BIND_1"/>
    <property type="match status" value="1"/>
</dbReference>
<dbReference type="PROSITE" id="PS51194">
    <property type="entry name" value="HELICASE_CTER"/>
    <property type="match status" value="1"/>
</dbReference>
<name>A0A158Q462_DRAME</name>
<dbReference type="FunFam" id="3.40.50.300:FF:001039">
    <property type="entry name" value="ATP-dependent RNA helicase DDX60"/>
    <property type="match status" value="1"/>
</dbReference>
<evidence type="ECO:0000256" key="1">
    <source>
        <dbReference type="ARBA" id="ARBA00022741"/>
    </source>
</evidence>
<dbReference type="Gene3D" id="3.40.50.300">
    <property type="entry name" value="P-loop containing nucleotide triphosphate hydrolases"/>
    <property type="match status" value="2"/>
</dbReference>
<evidence type="ECO:0000256" key="5">
    <source>
        <dbReference type="SAM" id="Phobius"/>
    </source>
</evidence>
<dbReference type="EMBL" id="UYYG01000003">
    <property type="protein sequence ID" value="VDN50486.1"/>
    <property type="molecule type" value="Genomic_DNA"/>
</dbReference>
<dbReference type="OrthoDB" id="64767at2759"/>
<dbReference type="SMART" id="SM00487">
    <property type="entry name" value="DEXDc"/>
    <property type="match status" value="1"/>
</dbReference>
<feature type="transmembrane region" description="Helical" evidence="5">
    <location>
        <begin position="491"/>
        <end position="512"/>
    </location>
</feature>
<dbReference type="Proteomes" id="UP000038040">
    <property type="component" value="Unplaced"/>
</dbReference>
<organism evidence="9 11">
    <name type="scientific">Dracunculus medinensis</name>
    <name type="common">Guinea worm</name>
    <dbReference type="NCBI Taxonomy" id="318479"/>
    <lineage>
        <taxon>Eukaryota</taxon>
        <taxon>Metazoa</taxon>
        <taxon>Ecdysozoa</taxon>
        <taxon>Nematoda</taxon>
        <taxon>Chromadorea</taxon>
        <taxon>Rhabditida</taxon>
        <taxon>Spirurina</taxon>
        <taxon>Dracunculoidea</taxon>
        <taxon>Dracunculidae</taxon>
        <taxon>Dracunculus</taxon>
    </lineage>
</organism>
<dbReference type="SMART" id="SM00490">
    <property type="entry name" value="HELICc"/>
    <property type="match status" value="1"/>
</dbReference>
<keyword evidence="2" id="KW-0378">Hydrolase</keyword>
<dbReference type="PANTHER" id="PTHR44533">
    <property type="entry name" value="DEAD/H RNA HELICASE, PUTATIVE-RELATED"/>
    <property type="match status" value="1"/>
</dbReference>
<protein>
    <submittedName>
        <fullName evidence="11">Helicase ATP-binding domain-containing protein</fullName>
    </submittedName>
</protein>
<proteinExistence type="predicted"/>
<dbReference type="InterPro" id="IPR027417">
    <property type="entry name" value="P-loop_NTPase"/>
</dbReference>
<evidence type="ECO:0000313" key="11">
    <source>
        <dbReference type="WBParaSite" id="DME_0000409501-mRNA-1"/>
    </source>
</evidence>
<keyword evidence="1" id="KW-0547">Nucleotide-binding</keyword>
<keyword evidence="4" id="KW-0067">ATP-binding</keyword>
<dbReference type="InterPro" id="IPR014001">
    <property type="entry name" value="Helicase_ATP-bd"/>
</dbReference>
<feature type="domain" description="Helicase C-terminal" evidence="7">
    <location>
        <begin position="1162"/>
        <end position="1316"/>
    </location>
</feature>
<dbReference type="SUPFAM" id="SSF52540">
    <property type="entry name" value="P-loop containing nucleoside triphosphate hydrolases"/>
    <property type="match status" value="1"/>
</dbReference>
<evidence type="ECO:0000256" key="2">
    <source>
        <dbReference type="ARBA" id="ARBA00022801"/>
    </source>
</evidence>
<keyword evidence="10" id="KW-1185">Reference proteome</keyword>
<dbReference type="InterPro" id="IPR059032">
    <property type="entry name" value="WHD_DDX60"/>
</dbReference>
<feature type="domain" description="Helicase ATP-binding" evidence="6">
    <location>
        <begin position="698"/>
        <end position="868"/>
    </location>
</feature>
<sequence>MSDMSESDVVQEGIDSLSILSSGIDLDVEECSDVLTVDFTDDSTDIINVLYNFHAKHESIIAEFADVEIFLISIDALLIELTAHDYLNWTLGGQTIVIANQIDIFLNQLNELGGKFKLIWFTDLLTIYRKYTVLNFLRSFVAAYLLQSRWSSEIEEFDNPRDQTWSSYLRELTPSFLMTDIGMPSKAIVPEEEPNYRLMLASIVLQTLASAVPVVYLSGLIKNFCSIICHRIEPVIVDFKGWDVFLAKVWSNKPKRLKRSLDLSSMENKAYFWSKIIRECKDSGKFDNKFDVLALSLLISTLVIEKRGKDRIYLPEVDFPRRGMDHIAHRRILLTVCSQYLDTIDFKNKPLKFSLADLWDGRFIINIFDHINAGKKVSPYRIQNELVVFHELSALEVSLEVDMNDQLFDAVPVNDALLNHVMLLETDCALLHNFLPKYKEAIGKFNRIEEPEVFEQFRKVAGWRFHPIQPLYAKPLEKIDDDSFNKDRQRLYPLIYIYFVIFFVYLGVNIGAKGKKEPAKSKKDLILEANQRKKNEKQIDSEKQMISYALMQGNDAAFILEKLMGKLELDQSRALCTYELITRLSRDINAIDGPAFIEQRRKKAVPIKKSKFLLKVILFSSHFLFVRLAFQVTDLWKSLGFDLTGKPANYSQERLSLNINMIYYQLQYGGELIDIESDPQKDERVTGFNPDYWQRKMLDAVDKNNSAVIIAPTSAGKTFVSYYCIEKILRQSDDDVVVYLSPSKALINQVCGSVYARFRNKSLTGGKTLFGTLQNNFYENPLNCQVLVTVPELLEDLLLSTDPVIQRVCARIKYIIFDEVHCVSASPEAHIWEHLLLLCRSPFLALSATIGNAKQLHEWLSEVERDKTPKNVRQVRTDLHSFSKFQVELIIYEERYSELELYLQRIAPVDQTTVENYNSIEHFMPYGIYKPLKLSMFGIPADQQLTARQILELYHALSEVDPAVKEKFEPCKFFNYKVGGEKVWLTRANIRLLEKSLKNVFLDWLEKDIDKLNKVLQNLSHEINDELDYRSRPFAKRNIARKTIAPLVLELRDKDQLPAICFNDDRRICEEMAICLFQFLEEKQKEYEESEEYRTKYAIKDEEKLLKFARRKRDINKKKRKLKGKKKEFDSNDIDSDPREDLEELRLAGEDQEDLLTQQRFLREQALEKLRGRNRDEDLFLKMKKRLLKGKVRETSLLLLRLFERGIGFHHQGLNTRERGATEILFRSGYLGIIFSTSTLALGINTPCKTAIFGIDTPHLTPLLFRQMSGRAGRRGYDHSGNVVFMSIPTAKLRRLLTASLSTLRGNLPLTTSFLLRLFIYVHQKEEEGISIYLSFGSNYFFNLFILMKKILQIALTFLNHSFILYTLPEKAEALKRQLNLFVLFSVNLLRRLSLLNKMGEPNGLAHIVCHLSANEPGNLIFAHLLQNGLFHEICKNYKHSKPLLKSKLILILAHIFTKKRLPISWNPDKKKLQEKIGDAEVCLTPMPDECRKFIEEYNEEVEQLFKAFMQLVGTKDFSELHETRNSLQGSVFSLTGNSDSSVSLCTSYIVPPYHEDLSIDMGLIPACPLNPVDHRGNKVNLNRISEALFTVGRSKDPFVEVMKELSEEYDQIMKQVFDMK</sequence>
<gene>
    <name evidence="8" type="ORF">DME_LOCUS459</name>
</gene>
<dbReference type="InterPro" id="IPR052431">
    <property type="entry name" value="SKI2_subfamily_helicases"/>
</dbReference>
<accession>A0A158Q462</accession>
<evidence type="ECO:0000259" key="6">
    <source>
        <dbReference type="PROSITE" id="PS51192"/>
    </source>
</evidence>
<dbReference type="GO" id="GO:0004386">
    <property type="term" value="F:helicase activity"/>
    <property type="evidence" value="ECO:0007669"/>
    <property type="project" value="UniProtKB-KW"/>
</dbReference>
<evidence type="ECO:0000256" key="3">
    <source>
        <dbReference type="ARBA" id="ARBA00022806"/>
    </source>
</evidence>
<dbReference type="Pfam" id="PF23002">
    <property type="entry name" value="PIN-like_DDX60"/>
    <property type="match status" value="1"/>
</dbReference>
<dbReference type="GO" id="GO:0005524">
    <property type="term" value="F:ATP binding"/>
    <property type="evidence" value="ECO:0007669"/>
    <property type="project" value="UniProtKB-KW"/>
</dbReference>
<dbReference type="AlphaFoldDB" id="A0A158Q462"/>
<reference evidence="8 10" key="2">
    <citation type="submission" date="2018-11" db="EMBL/GenBank/DDBJ databases">
        <authorList>
            <consortium name="Pathogen Informatics"/>
        </authorList>
    </citation>
    <scope>NUCLEOTIDE SEQUENCE [LARGE SCALE GENOMIC DNA]</scope>
</reference>
<keyword evidence="5" id="KW-0812">Transmembrane</keyword>
<dbReference type="WBParaSite" id="DME_0000409501-mRNA-1">
    <property type="protein sequence ID" value="DME_0000409501-mRNA-1"/>
    <property type="gene ID" value="DME_0000409501"/>
</dbReference>
<dbReference type="STRING" id="318479.A0A158Q462"/>
<dbReference type="GO" id="GO:0005737">
    <property type="term" value="C:cytoplasm"/>
    <property type="evidence" value="ECO:0007669"/>
    <property type="project" value="TreeGrafter"/>
</dbReference>
<keyword evidence="3" id="KW-0347">Helicase</keyword>
<dbReference type="Pfam" id="PF00271">
    <property type="entry name" value="Helicase_C"/>
    <property type="match status" value="1"/>
</dbReference>
<evidence type="ECO:0000313" key="10">
    <source>
        <dbReference type="Proteomes" id="UP000274756"/>
    </source>
</evidence>
<dbReference type="GO" id="GO:0016787">
    <property type="term" value="F:hydrolase activity"/>
    <property type="evidence" value="ECO:0007669"/>
    <property type="project" value="UniProtKB-KW"/>
</dbReference>
<evidence type="ECO:0000256" key="4">
    <source>
        <dbReference type="ARBA" id="ARBA00022840"/>
    </source>
</evidence>
<dbReference type="InterPro" id="IPR055124">
    <property type="entry name" value="PIN-like_DDX60"/>
</dbReference>
<dbReference type="InterPro" id="IPR001650">
    <property type="entry name" value="Helicase_C-like"/>
</dbReference>
<keyword evidence="5" id="KW-0472">Membrane</keyword>
<dbReference type="Proteomes" id="UP000274756">
    <property type="component" value="Unassembled WGS sequence"/>
</dbReference>
<reference evidence="11" key="1">
    <citation type="submission" date="2016-04" db="UniProtKB">
        <authorList>
            <consortium name="WormBaseParasite"/>
        </authorList>
    </citation>
    <scope>IDENTIFICATION</scope>
</reference>
<feature type="transmembrane region" description="Helical" evidence="5">
    <location>
        <begin position="612"/>
        <end position="630"/>
    </location>
</feature>
<dbReference type="PANTHER" id="PTHR44533:SF4">
    <property type="entry name" value="DEAD_H RNA HELICASE, PUTATIVE-RELATED"/>
    <property type="match status" value="1"/>
</dbReference>
<dbReference type="InterPro" id="IPR011545">
    <property type="entry name" value="DEAD/DEAH_box_helicase_dom"/>
</dbReference>
<keyword evidence="5" id="KW-1133">Transmembrane helix</keyword>
<dbReference type="Pfam" id="PF26076">
    <property type="entry name" value="WHD_DDX60"/>
    <property type="match status" value="1"/>
</dbReference>
<dbReference type="Pfam" id="PF00270">
    <property type="entry name" value="DEAD"/>
    <property type="match status" value="1"/>
</dbReference>
<evidence type="ECO:0000313" key="8">
    <source>
        <dbReference type="EMBL" id="VDN50486.1"/>
    </source>
</evidence>
<dbReference type="GO" id="GO:0003676">
    <property type="term" value="F:nucleic acid binding"/>
    <property type="evidence" value="ECO:0007669"/>
    <property type="project" value="InterPro"/>
</dbReference>